<gene>
    <name evidence="3" type="ORF">A3D71_02725</name>
</gene>
<feature type="region of interest" description="Disordered" evidence="2">
    <location>
        <begin position="1"/>
        <end position="33"/>
    </location>
</feature>
<feature type="coiled-coil region" evidence="1">
    <location>
        <begin position="43"/>
        <end position="72"/>
    </location>
</feature>
<name>A0A1F6DYS4_9BACT</name>
<dbReference type="AlphaFoldDB" id="A0A1F6DYS4"/>
<feature type="compositionally biased region" description="Basic and acidic residues" evidence="2">
    <location>
        <begin position="15"/>
        <end position="27"/>
    </location>
</feature>
<evidence type="ECO:0000256" key="2">
    <source>
        <dbReference type="SAM" id="MobiDB-lite"/>
    </source>
</evidence>
<reference evidence="3 4" key="1">
    <citation type="journal article" date="2016" name="Nat. Commun.">
        <title>Thousands of microbial genomes shed light on interconnected biogeochemical processes in an aquifer system.</title>
        <authorList>
            <person name="Anantharaman K."/>
            <person name="Brown C.T."/>
            <person name="Hug L.A."/>
            <person name="Sharon I."/>
            <person name="Castelle C.J."/>
            <person name="Probst A.J."/>
            <person name="Thomas B.C."/>
            <person name="Singh A."/>
            <person name="Wilkins M.J."/>
            <person name="Karaoz U."/>
            <person name="Brodie E.L."/>
            <person name="Williams K.H."/>
            <person name="Hubbard S.S."/>
            <person name="Banfield J.F."/>
        </authorList>
    </citation>
    <scope>NUCLEOTIDE SEQUENCE [LARGE SCALE GENOMIC DNA]</scope>
</reference>
<keyword evidence="1" id="KW-0175">Coiled coil</keyword>
<dbReference type="EMBL" id="MFLK01000001">
    <property type="protein sequence ID" value="OGG66548.1"/>
    <property type="molecule type" value="Genomic_DNA"/>
</dbReference>
<dbReference type="Proteomes" id="UP000177652">
    <property type="component" value="Unassembled WGS sequence"/>
</dbReference>
<evidence type="ECO:0000256" key="1">
    <source>
        <dbReference type="SAM" id="Coils"/>
    </source>
</evidence>
<protein>
    <submittedName>
        <fullName evidence="3">Uncharacterized protein</fullName>
    </submittedName>
</protein>
<evidence type="ECO:0000313" key="3">
    <source>
        <dbReference type="EMBL" id="OGG66548.1"/>
    </source>
</evidence>
<proteinExistence type="predicted"/>
<organism evidence="3 4">
    <name type="scientific">Candidatus Kaiserbacteria bacterium RIFCSPHIGHO2_02_FULL_55_20</name>
    <dbReference type="NCBI Taxonomy" id="1798497"/>
    <lineage>
        <taxon>Bacteria</taxon>
        <taxon>Candidatus Kaiseribacteriota</taxon>
    </lineage>
</organism>
<sequence length="202" mass="23338">MKKEDVMTNSPSAFKEAHQRKEQEMSKKKARKSTFDEVVAAEIAAQQKEVAAAKKKEEAERQAAQKERARLAKPLHGTAAALQTMMDDDSKFKQYMEERVLTGEWWPSEFRPIACTDYGTRTITHQYRSYDKDEDIPNTWALIARLSKGKVELRITECYLAADPDPQVPKMVYQRFQPVLDALKDRETAYTFLLKEFGQPKK</sequence>
<accession>A0A1F6DYS4</accession>
<evidence type="ECO:0000313" key="4">
    <source>
        <dbReference type="Proteomes" id="UP000177652"/>
    </source>
</evidence>
<dbReference type="STRING" id="1798497.A3D71_02725"/>
<comment type="caution">
    <text evidence="3">The sequence shown here is derived from an EMBL/GenBank/DDBJ whole genome shotgun (WGS) entry which is preliminary data.</text>
</comment>